<name>A0ABU7FWM6_9ACTN</name>
<dbReference type="Gene3D" id="3.40.50.1820">
    <property type="entry name" value="alpha/beta hydrolase"/>
    <property type="match status" value="1"/>
</dbReference>
<reference evidence="2" key="1">
    <citation type="submission" date="2024-01" db="EMBL/GenBank/DDBJ databases">
        <title>First draft genome sequence data of TA4-1, the type strain of Gram-positive actinobacterium Streptomyces chiangmaiensis.</title>
        <authorList>
            <person name="Yasawong M."/>
            <person name="Nantapong N."/>
        </authorList>
    </citation>
    <scope>NUCLEOTIDE SEQUENCE</scope>
    <source>
        <strain evidence="2">TA4-1</strain>
    </source>
</reference>
<evidence type="ECO:0000256" key="1">
    <source>
        <dbReference type="SAM" id="MobiDB-lite"/>
    </source>
</evidence>
<evidence type="ECO:0000313" key="3">
    <source>
        <dbReference type="Proteomes" id="UP001333996"/>
    </source>
</evidence>
<accession>A0ABU7FWM6</accession>
<dbReference type="Proteomes" id="UP001333996">
    <property type="component" value="Unassembled WGS sequence"/>
</dbReference>
<dbReference type="Pfam" id="PF02089">
    <property type="entry name" value="Palm_thioest"/>
    <property type="match status" value="1"/>
</dbReference>
<dbReference type="InterPro" id="IPR029058">
    <property type="entry name" value="AB_hydrolase_fold"/>
</dbReference>
<proteinExistence type="predicted"/>
<sequence>MGTEASRATVRLLRLPLELAAGGVGQLTGYFGRTLPWRRTGRDEPATGGGPPVLLAHGLADRESVCTALRQGLGGLGVGPFITVSYEALSPDIRAAARVLGEQVELAIARSAGRAVVVIGYSLGGLVARYYVQRLGGDTYVPLVITLATPHGGTTAALLAPPHPLLRQLRPGSGLLTELAEPAVGCRTRFVAFYSDLDQAVIPATRGRIDHPDLMACNVLVAGVGHLTLPTHRPVIDQVRSLLSRLLTAAQQAASAAGPPHGPNPTTNGQPHDTAGALRDSVTETEDP</sequence>
<evidence type="ECO:0000313" key="2">
    <source>
        <dbReference type="EMBL" id="MED7828343.1"/>
    </source>
</evidence>
<organism evidence="2 3">
    <name type="scientific">Streptomyces chiangmaiensis</name>
    <dbReference type="NCBI Taxonomy" id="766497"/>
    <lineage>
        <taxon>Bacteria</taxon>
        <taxon>Bacillati</taxon>
        <taxon>Actinomycetota</taxon>
        <taxon>Actinomycetes</taxon>
        <taxon>Kitasatosporales</taxon>
        <taxon>Streptomycetaceae</taxon>
        <taxon>Streptomyces</taxon>
    </lineage>
</organism>
<protein>
    <submittedName>
        <fullName evidence="2">Lipase</fullName>
    </submittedName>
</protein>
<dbReference type="EMBL" id="JAYWVC010000361">
    <property type="protein sequence ID" value="MED7828343.1"/>
    <property type="molecule type" value="Genomic_DNA"/>
</dbReference>
<feature type="region of interest" description="Disordered" evidence="1">
    <location>
        <begin position="251"/>
        <end position="288"/>
    </location>
</feature>
<comment type="caution">
    <text evidence="2">The sequence shown here is derived from an EMBL/GenBank/DDBJ whole genome shotgun (WGS) entry which is preliminary data.</text>
</comment>
<dbReference type="RefSeq" id="WP_329512689.1">
    <property type="nucleotide sequence ID" value="NZ_BAAAYZ010000020.1"/>
</dbReference>
<dbReference type="SUPFAM" id="SSF53474">
    <property type="entry name" value="alpha/beta-Hydrolases"/>
    <property type="match status" value="1"/>
</dbReference>
<feature type="compositionally biased region" description="Low complexity" evidence="1">
    <location>
        <begin position="251"/>
        <end position="271"/>
    </location>
</feature>
<keyword evidence="3" id="KW-1185">Reference proteome</keyword>
<gene>
    <name evidence="2" type="ORF">VXC91_42405</name>
</gene>